<dbReference type="InterPro" id="IPR001499">
    <property type="entry name" value="GPCR_STE3"/>
</dbReference>
<comment type="similarity">
    <text evidence="2">Belongs to the G-protein coupled receptor 4 family.</text>
</comment>
<evidence type="ECO:0000313" key="13">
    <source>
        <dbReference type="Proteomes" id="UP000027265"/>
    </source>
</evidence>
<proteinExistence type="inferred from homology"/>
<dbReference type="FunCoup" id="A0A067P7M7">
    <property type="interactions" value="94"/>
</dbReference>
<dbReference type="GO" id="GO:0005886">
    <property type="term" value="C:plasma membrane"/>
    <property type="evidence" value="ECO:0007669"/>
    <property type="project" value="TreeGrafter"/>
</dbReference>
<dbReference type="CDD" id="cd14966">
    <property type="entry name" value="7tmD_STE3"/>
    <property type="match status" value="1"/>
</dbReference>
<name>A0A067P7M7_9AGAM</name>
<evidence type="ECO:0000256" key="5">
    <source>
        <dbReference type="ARBA" id="ARBA00022989"/>
    </source>
</evidence>
<dbReference type="InParanoid" id="A0A067P7M7"/>
<dbReference type="GO" id="GO:0004934">
    <property type="term" value="F:mating-type alpha-factor pheromone receptor activity"/>
    <property type="evidence" value="ECO:0007669"/>
    <property type="project" value="InterPro"/>
</dbReference>
<evidence type="ECO:0000256" key="9">
    <source>
        <dbReference type="ARBA" id="ARBA00023224"/>
    </source>
</evidence>
<feature type="transmembrane region" description="Helical" evidence="11">
    <location>
        <begin position="113"/>
        <end position="134"/>
    </location>
</feature>
<evidence type="ECO:0000256" key="4">
    <source>
        <dbReference type="ARBA" id="ARBA00022692"/>
    </source>
</evidence>
<sequence>MLDIPNEVFSAFSFIAFVVVLIPFPWHLQAWNTGTCLYMAWTALQCLNSSINSILWNNNIVNWAPVFCDISTKLSIGANIGVPAASLCINRRLYIISQVRVVSTSRSEKRLSVYIDLAIGLGLPMLIMALSYIVQGHRFNINEDIGCGAALYNTALTFPLVYCWPLLLSCISAVYCVLSIRVFAKQTAKFREMLSSTSTTLSLNRYFRLMALASTEIILGIPLSCFLLYLNIVLNPIQPWRGWADTHFQFSAVDLVPKSHWSLNPAAAVSIEIVRWLPVVCAFIFFGFFGFALEAKRNYAILFWAIAKRFGYKPKMKASNGYGLGGSKDIQVHIAVARNGTIPSFVSPGRRAQPGRKSIDTMSEKLDTVIIGGGFEPLATDTSIQSFCQTQATSDVPTEELDSPSVYSSDSHYPSAPPGITLQSPPRAAQVEETRHPSISHLKSSTAPVFHWPADRVLDISAIPRHHPDTPASVGRSPRFGSLDAV</sequence>
<keyword evidence="13" id="KW-1185">Reference proteome</keyword>
<keyword evidence="5 11" id="KW-1133">Transmembrane helix</keyword>
<keyword evidence="4 11" id="KW-0812">Transmembrane</keyword>
<feature type="transmembrane region" description="Helical" evidence="11">
    <location>
        <begin position="164"/>
        <end position="184"/>
    </location>
</feature>
<keyword evidence="8" id="KW-0675">Receptor</keyword>
<reference evidence="13" key="1">
    <citation type="journal article" date="2014" name="Proc. Natl. Acad. Sci. U.S.A.">
        <title>Extensive sampling of basidiomycete genomes demonstrates inadequacy of the white-rot/brown-rot paradigm for wood decay fungi.</title>
        <authorList>
            <person name="Riley R."/>
            <person name="Salamov A.A."/>
            <person name="Brown D.W."/>
            <person name="Nagy L.G."/>
            <person name="Floudas D."/>
            <person name="Held B.W."/>
            <person name="Levasseur A."/>
            <person name="Lombard V."/>
            <person name="Morin E."/>
            <person name="Otillar R."/>
            <person name="Lindquist E.A."/>
            <person name="Sun H."/>
            <person name="LaButti K.M."/>
            <person name="Schmutz J."/>
            <person name="Jabbour D."/>
            <person name="Luo H."/>
            <person name="Baker S.E."/>
            <person name="Pisabarro A.G."/>
            <person name="Walton J.D."/>
            <person name="Blanchette R.A."/>
            <person name="Henrissat B."/>
            <person name="Martin F."/>
            <person name="Cullen D."/>
            <person name="Hibbett D.S."/>
            <person name="Grigoriev I.V."/>
        </authorList>
    </citation>
    <scope>NUCLEOTIDE SEQUENCE [LARGE SCALE GENOMIC DNA]</scope>
    <source>
        <strain evidence="13">MUCL 33604</strain>
    </source>
</reference>
<evidence type="ECO:0000256" key="2">
    <source>
        <dbReference type="ARBA" id="ARBA00011085"/>
    </source>
</evidence>
<evidence type="ECO:0000256" key="7">
    <source>
        <dbReference type="ARBA" id="ARBA00023136"/>
    </source>
</evidence>
<dbReference type="HOGENOM" id="CLU_027592_0_2_1"/>
<accession>A0A067P7M7</accession>
<dbReference type="Pfam" id="PF02076">
    <property type="entry name" value="STE3"/>
    <property type="match status" value="1"/>
</dbReference>
<dbReference type="EMBL" id="KL197755">
    <property type="protein sequence ID" value="KDQ50789.1"/>
    <property type="molecule type" value="Genomic_DNA"/>
</dbReference>
<feature type="transmembrane region" description="Helical" evidence="11">
    <location>
        <begin position="205"/>
        <end position="230"/>
    </location>
</feature>
<dbReference type="InterPro" id="IPR000481">
    <property type="entry name" value="GPCR_Pheromne_B_alpha_rcpt"/>
</dbReference>
<comment type="subcellular location">
    <subcellularLocation>
        <location evidence="1">Membrane</location>
        <topology evidence="1">Multi-pass membrane protein</topology>
    </subcellularLocation>
</comment>
<keyword evidence="9" id="KW-0807">Transducer</keyword>
<evidence type="ECO:0000313" key="12">
    <source>
        <dbReference type="EMBL" id="KDQ50789.1"/>
    </source>
</evidence>
<dbReference type="AlphaFoldDB" id="A0A067P7M7"/>
<feature type="region of interest" description="Disordered" evidence="10">
    <location>
        <begin position="392"/>
        <end position="443"/>
    </location>
</feature>
<feature type="transmembrane region" description="Helical" evidence="11">
    <location>
        <begin position="273"/>
        <end position="293"/>
    </location>
</feature>
<keyword evidence="7 11" id="KW-0472">Membrane</keyword>
<dbReference type="Proteomes" id="UP000027265">
    <property type="component" value="Unassembled WGS sequence"/>
</dbReference>
<dbReference type="PRINTS" id="PR00899">
    <property type="entry name" value="GPCRSTE3"/>
</dbReference>
<dbReference type="PANTHER" id="PTHR28097">
    <property type="entry name" value="PHEROMONE A FACTOR RECEPTOR"/>
    <property type="match status" value="1"/>
</dbReference>
<protein>
    <submittedName>
        <fullName evidence="12">Uncharacterized protein</fullName>
    </submittedName>
</protein>
<organism evidence="12 13">
    <name type="scientific">Jaapia argillacea MUCL 33604</name>
    <dbReference type="NCBI Taxonomy" id="933084"/>
    <lineage>
        <taxon>Eukaryota</taxon>
        <taxon>Fungi</taxon>
        <taxon>Dikarya</taxon>
        <taxon>Basidiomycota</taxon>
        <taxon>Agaricomycotina</taxon>
        <taxon>Agaricomycetes</taxon>
        <taxon>Agaricomycetidae</taxon>
        <taxon>Jaapiales</taxon>
        <taxon>Jaapiaceae</taxon>
        <taxon>Jaapia</taxon>
    </lineage>
</organism>
<gene>
    <name evidence="12" type="ORF">JAAARDRAFT_185818</name>
</gene>
<dbReference type="OrthoDB" id="2874149at2759"/>
<dbReference type="PANTHER" id="PTHR28097:SF1">
    <property type="entry name" value="PHEROMONE A FACTOR RECEPTOR"/>
    <property type="match status" value="1"/>
</dbReference>
<feature type="transmembrane region" description="Helical" evidence="11">
    <location>
        <begin position="6"/>
        <end position="24"/>
    </location>
</feature>
<evidence type="ECO:0000256" key="11">
    <source>
        <dbReference type="SAM" id="Phobius"/>
    </source>
</evidence>
<keyword evidence="3" id="KW-0589">Pheromone response</keyword>
<evidence type="ECO:0000256" key="8">
    <source>
        <dbReference type="ARBA" id="ARBA00023170"/>
    </source>
</evidence>
<dbReference type="GO" id="GO:0000750">
    <property type="term" value="P:pheromone-dependent signal transduction involved in conjugation with cellular fusion"/>
    <property type="evidence" value="ECO:0007669"/>
    <property type="project" value="TreeGrafter"/>
</dbReference>
<dbReference type="PRINTS" id="PR00901">
    <property type="entry name" value="PHEROMONEBAR"/>
</dbReference>
<evidence type="ECO:0000256" key="10">
    <source>
        <dbReference type="SAM" id="MobiDB-lite"/>
    </source>
</evidence>
<evidence type="ECO:0000256" key="1">
    <source>
        <dbReference type="ARBA" id="ARBA00004141"/>
    </source>
</evidence>
<keyword evidence="6" id="KW-0297">G-protein coupled receptor</keyword>
<evidence type="ECO:0000256" key="3">
    <source>
        <dbReference type="ARBA" id="ARBA00022507"/>
    </source>
</evidence>
<evidence type="ECO:0000256" key="6">
    <source>
        <dbReference type="ARBA" id="ARBA00023040"/>
    </source>
</evidence>